<dbReference type="RefSeq" id="WP_309150777.1">
    <property type="nucleotide sequence ID" value="NZ_CP133568.1"/>
</dbReference>
<accession>A0ABY9P4P6</accession>
<dbReference type="EMBL" id="CP133568">
    <property type="protein sequence ID" value="WMT01284.1"/>
    <property type="molecule type" value="Genomic_DNA"/>
</dbReference>
<feature type="region of interest" description="Disordered" evidence="1">
    <location>
        <begin position="119"/>
        <end position="160"/>
    </location>
</feature>
<name>A0ABY9P4P6_9GAMM</name>
<evidence type="ECO:0000313" key="2">
    <source>
        <dbReference type="EMBL" id="WMT01284.1"/>
    </source>
</evidence>
<protein>
    <submittedName>
        <fullName evidence="2">Uncharacterized protein</fullName>
    </submittedName>
</protein>
<proteinExistence type="predicted"/>
<gene>
    <name evidence="2" type="ORF">RDV84_14920</name>
</gene>
<sequence length="160" mass="16988">MSFLGPRHRAVGPTQEDAMKGISSYGRSGVCALALLGGMAGSTVAAARDKAAEETENLQRFAEVMLAKGRNEQCTVLDEARTRQLDDDVTAILKKLEKRVSPQKLLGVALNATVATGEPASAANCDEAARQSVEAGSEQARTWADELRGRRSRGNSTQGK</sequence>
<keyword evidence="3" id="KW-1185">Reference proteome</keyword>
<evidence type="ECO:0000313" key="3">
    <source>
        <dbReference type="Proteomes" id="UP001229313"/>
    </source>
</evidence>
<evidence type="ECO:0000256" key="1">
    <source>
        <dbReference type="SAM" id="MobiDB-lite"/>
    </source>
</evidence>
<reference evidence="2 3" key="1">
    <citation type="submission" date="2023-08" db="EMBL/GenBank/DDBJ databases">
        <title>The whole genome sequence of Lysobacter yananisis.</title>
        <authorList>
            <person name="Sun H."/>
        </authorList>
    </citation>
    <scope>NUCLEOTIDE SEQUENCE [LARGE SCALE GENOMIC DNA]</scope>
    <source>
        <strain evidence="2 3">SNNU513</strain>
    </source>
</reference>
<dbReference type="Proteomes" id="UP001229313">
    <property type="component" value="Chromosome"/>
</dbReference>
<organism evidence="2 3">
    <name type="scientific">Lysobacter yananisis</name>
    <dbReference type="NCBI Taxonomy" id="1003114"/>
    <lineage>
        <taxon>Bacteria</taxon>
        <taxon>Pseudomonadati</taxon>
        <taxon>Pseudomonadota</taxon>
        <taxon>Gammaproteobacteria</taxon>
        <taxon>Lysobacterales</taxon>
        <taxon>Lysobacteraceae</taxon>
        <taxon>Lysobacter</taxon>
    </lineage>
</organism>